<dbReference type="EMBL" id="JAUOTP010000012">
    <property type="protein sequence ID" value="MDO6416813.1"/>
    <property type="molecule type" value="Genomic_DNA"/>
</dbReference>
<protein>
    <submittedName>
        <fullName evidence="1">Uncharacterized protein</fullName>
    </submittedName>
</protein>
<organism evidence="1 2">
    <name type="scientific">Sphingomonas natans</name>
    <dbReference type="NCBI Taxonomy" id="3063330"/>
    <lineage>
        <taxon>Bacteria</taxon>
        <taxon>Pseudomonadati</taxon>
        <taxon>Pseudomonadota</taxon>
        <taxon>Alphaproteobacteria</taxon>
        <taxon>Sphingomonadales</taxon>
        <taxon>Sphingomonadaceae</taxon>
        <taxon>Sphingomonas</taxon>
    </lineage>
</organism>
<gene>
    <name evidence="1" type="ORF">Q4F19_20690</name>
</gene>
<proteinExistence type="predicted"/>
<keyword evidence="2" id="KW-1185">Reference proteome</keyword>
<name>A0ABT8YEN8_9SPHN</name>
<accession>A0ABT8YEN8</accession>
<dbReference type="RefSeq" id="WP_303546674.1">
    <property type="nucleotide sequence ID" value="NZ_JAUOTP010000012.1"/>
</dbReference>
<dbReference type="Proteomes" id="UP001169764">
    <property type="component" value="Unassembled WGS sequence"/>
</dbReference>
<reference evidence="1" key="1">
    <citation type="submission" date="2023-07" db="EMBL/GenBank/DDBJ databases">
        <authorList>
            <person name="Kim M."/>
        </authorList>
    </citation>
    <scope>NUCLEOTIDE SEQUENCE</scope>
    <source>
        <strain evidence="1">BIUV-7</strain>
    </source>
</reference>
<evidence type="ECO:0000313" key="2">
    <source>
        <dbReference type="Proteomes" id="UP001169764"/>
    </source>
</evidence>
<evidence type="ECO:0000313" key="1">
    <source>
        <dbReference type="EMBL" id="MDO6416813.1"/>
    </source>
</evidence>
<comment type="caution">
    <text evidence="1">The sequence shown here is derived from an EMBL/GenBank/DDBJ whole genome shotgun (WGS) entry which is preliminary data.</text>
</comment>
<sequence length="135" mass="14267">MAYMDLNQAFAGGVPYLPAETVAKTPAQGAGTGFSGLEWSVIALSAKDTLASLGEPGRLSRALGSLFGLGSSSKLADPRLEALRQTAVQAWHHGYLLPASEIGRFIAAGFSLDQFETMLASIATRRSTRRQRIAA</sequence>